<name>A0A5C3LJU6_9AGAR</name>
<dbReference type="Proteomes" id="UP000308652">
    <property type="component" value="Unassembled WGS sequence"/>
</dbReference>
<reference evidence="1 2" key="1">
    <citation type="journal article" date="2019" name="Nat. Ecol. Evol.">
        <title>Megaphylogeny resolves global patterns of mushroom evolution.</title>
        <authorList>
            <person name="Varga T."/>
            <person name="Krizsan K."/>
            <person name="Foldi C."/>
            <person name="Dima B."/>
            <person name="Sanchez-Garcia M."/>
            <person name="Sanchez-Ramirez S."/>
            <person name="Szollosi G.J."/>
            <person name="Szarkandi J.G."/>
            <person name="Papp V."/>
            <person name="Albert L."/>
            <person name="Andreopoulos W."/>
            <person name="Angelini C."/>
            <person name="Antonin V."/>
            <person name="Barry K.W."/>
            <person name="Bougher N.L."/>
            <person name="Buchanan P."/>
            <person name="Buyck B."/>
            <person name="Bense V."/>
            <person name="Catcheside P."/>
            <person name="Chovatia M."/>
            <person name="Cooper J."/>
            <person name="Damon W."/>
            <person name="Desjardin D."/>
            <person name="Finy P."/>
            <person name="Geml J."/>
            <person name="Haridas S."/>
            <person name="Hughes K."/>
            <person name="Justo A."/>
            <person name="Karasinski D."/>
            <person name="Kautmanova I."/>
            <person name="Kiss B."/>
            <person name="Kocsube S."/>
            <person name="Kotiranta H."/>
            <person name="LaButti K.M."/>
            <person name="Lechner B.E."/>
            <person name="Liimatainen K."/>
            <person name="Lipzen A."/>
            <person name="Lukacs Z."/>
            <person name="Mihaltcheva S."/>
            <person name="Morgado L.N."/>
            <person name="Niskanen T."/>
            <person name="Noordeloos M.E."/>
            <person name="Ohm R.A."/>
            <person name="Ortiz-Santana B."/>
            <person name="Ovrebo C."/>
            <person name="Racz N."/>
            <person name="Riley R."/>
            <person name="Savchenko A."/>
            <person name="Shiryaev A."/>
            <person name="Soop K."/>
            <person name="Spirin V."/>
            <person name="Szebenyi C."/>
            <person name="Tomsovsky M."/>
            <person name="Tulloss R.E."/>
            <person name="Uehling J."/>
            <person name="Grigoriev I.V."/>
            <person name="Vagvolgyi C."/>
            <person name="Papp T."/>
            <person name="Martin F.M."/>
            <person name="Miettinen O."/>
            <person name="Hibbett D.S."/>
            <person name="Nagy L.G."/>
        </authorList>
    </citation>
    <scope>NUCLEOTIDE SEQUENCE [LARGE SCALE GENOMIC DNA]</scope>
    <source>
        <strain evidence="1 2">CBS 166.37</strain>
    </source>
</reference>
<sequence>MAAEDCRQVLASDTGSEDSRKITQKAHLRLARSLHQLGDLEEASSELDEFRSLNRGPVDPELSLRVQILQDHATRNLEADAPYTRPMRYEVRVTGELRPLIIDEEVSSALCCVKPPEIPAEIFLMHVVNKYHDRIMQLRPWTCWSCSSKAVNMIHTPASYLHLSVPMIIDYVRPVCAHGERCGQQARRFAEGMARAAGTYYET</sequence>
<dbReference type="OrthoDB" id="420195at2759"/>
<dbReference type="AlphaFoldDB" id="A0A5C3LJU6"/>
<organism evidence="1 2">
    <name type="scientific">Crucibulum laeve</name>
    <dbReference type="NCBI Taxonomy" id="68775"/>
    <lineage>
        <taxon>Eukaryota</taxon>
        <taxon>Fungi</taxon>
        <taxon>Dikarya</taxon>
        <taxon>Basidiomycota</taxon>
        <taxon>Agaricomycotina</taxon>
        <taxon>Agaricomycetes</taxon>
        <taxon>Agaricomycetidae</taxon>
        <taxon>Agaricales</taxon>
        <taxon>Agaricineae</taxon>
        <taxon>Nidulariaceae</taxon>
        <taxon>Crucibulum</taxon>
    </lineage>
</organism>
<protein>
    <submittedName>
        <fullName evidence="1">Uncharacterized protein</fullName>
    </submittedName>
</protein>
<proteinExistence type="predicted"/>
<keyword evidence="2" id="KW-1185">Reference proteome</keyword>
<evidence type="ECO:0000313" key="2">
    <source>
        <dbReference type="Proteomes" id="UP000308652"/>
    </source>
</evidence>
<evidence type="ECO:0000313" key="1">
    <source>
        <dbReference type="EMBL" id="TFK33160.1"/>
    </source>
</evidence>
<dbReference type="EMBL" id="ML213654">
    <property type="protein sequence ID" value="TFK33160.1"/>
    <property type="molecule type" value="Genomic_DNA"/>
</dbReference>
<accession>A0A5C3LJU6</accession>
<dbReference type="STRING" id="68775.A0A5C3LJU6"/>
<gene>
    <name evidence="1" type="ORF">BDQ12DRAFT_691580</name>
</gene>